<evidence type="ECO:0000256" key="3">
    <source>
        <dbReference type="ARBA" id="ARBA00022519"/>
    </source>
</evidence>
<organism evidence="13">
    <name type="scientific">hydrothermal vent metagenome</name>
    <dbReference type="NCBI Taxonomy" id="652676"/>
    <lineage>
        <taxon>unclassified sequences</taxon>
        <taxon>metagenomes</taxon>
        <taxon>ecological metagenomes</taxon>
    </lineage>
</organism>
<dbReference type="SUPFAM" id="SSF109998">
    <property type="entry name" value="Triger factor/SurA peptide-binding domain-like"/>
    <property type="match status" value="1"/>
</dbReference>
<dbReference type="AlphaFoldDB" id="A0A3B0T967"/>
<dbReference type="SUPFAM" id="SSF54534">
    <property type="entry name" value="FKBP-like"/>
    <property type="match status" value="1"/>
</dbReference>
<dbReference type="PROSITE" id="PS50198">
    <property type="entry name" value="PPIC_PPIASE_2"/>
    <property type="match status" value="1"/>
</dbReference>
<proteinExistence type="inferred from homology"/>
<dbReference type="InterPro" id="IPR046357">
    <property type="entry name" value="PPIase_dom_sf"/>
</dbReference>
<dbReference type="PANTHER" id="PTHR47529:SF1">
    <property type="entry name" value="PERIPLASMIC CHAPERONE PPID"/>
    <property type="match status" value="1"/>
</dbReference>
<dbReference type="InterPro" id="IPR000297">
    <property type="entry name" value="PPIase_PpiC"/>
</dbReference>
<keyword evidence="6 11" id="KW-0472">Membrane</keyword>
<dbReference type="PANTHER" id="PTHR47529">
    <property type="entry name" value="PEPTIDYL-PROLYL CIS-TRANS ISOMERASE D"/>
    <property type="match status" value="1"/>
</dbReference>
<keyword evidence="3" id="KW-0997">Cell inner membrane</keyword>
<evidence type="ECO:0000256" key="9">
    <source>
        <dbReference type="ARBA" id="ARBA00040743"/>
    </source>
</evidence>
<comment type="subcellular location">
    <subcellularLocation>
        <location evidence="1">Cell inner membrane</location>
        <topology evidence="1">Single-pass type II membrane protein</topology>
        <orientation evidence="1">Periplasmic side</orientation>
    </subcellularLocation>
</comment>
<evidence type="ECO:0000256" key="5">
    <source>
        <dbReference type="ARBA" id="ARBA00022989"/>
    </source>
</evidence>
<evidence type="ECO:0000256" key="10">
    <source>
        <dbReference type="ARBA" id="ARBA00042775"/>
    </source>
</evidence>
<dbReference type="EMBL" id="UOEL01000119">
    <property type="protein sequence ID" value="VAW14598.1"/>
    <property type="molecule type" value="Genomic_DNA"/>
</dbReference>
<reference evidence="13" key="1">
    <citation type="submission" date="2018-06" db="EMBL/GenBank/DDBJ databases">
        <authorList>
            <person name="Zhirakovskaya E."/>
        </authorList>
    </citation>
    <scope>NUCLEOTIDE SEQUENCE</scope>
</reference>
<evidence type="ECO:0000256" key="7">
    <source>
        <dbReference type="ARBA" id="ARBA00023186"/>
    </source>
</evidence>
<evidence type="ECO:0000256" key="2">
    <source>
        <dbReference type="ARBA" id="ARBA00022475"/>
    </source>
</evidence>
<keyword evidence="13" id="KW-0413">Isomerase</keyword>
<dbReference type="InterPro" id="IPR027304">
    <property type="entry name" value="Trigger_fact/SurA_dom_sf"/>
</dbReference>
<keyword evidence="4 11" id="KW-0812">Transmembrane</keyword>
<keyword evidence="5 11" id="KW-1133">Transmembrane helix</keyword>
<name>A0A3B0T967_9ZZZZ</name>
<gene>
    <name evidence="13" type="ORF">MNBD_BACTEROID03-1617</name>
</gene>
<keyword evidence="2" id="KW-1003">Cell membrane</keyword>
<evidence type="ECO:0000256" key="6">
    <source>
        <dbReference type="ARBA" id="ARBA00023136"/>
    </source>
</evidence>
<feature type="domain" description="PpiC" evidence="12">
    <location>
        <begin position="349"/>
        <end position="455"/>
    </location>
</feature>
<keyword evidence="7" id="KW-0143">Chaperone</keyword>
<evidence type="ECO:0000256" key="1">
    <source>
        <dbReference type="ARBA" id="ARBA00004382"/>
    </source>
</evidence>
<feature type="transmembrane region" description="Helical" evidence="11">
    <location>
        <begin position="12"/>
        <end position="31"/>
    </location>
</feature>
<protein>
    <recommendedName>
        <fullName evidence="9">Periplasmic chaperone PpiD</fullName>
    </recommendedName>
    <alternativeName>
        <fullName evidence="10">Periplasmic folding chaperone</fullName>
    </alternativeName>
</protein>
<dbReference type="InterPro" id="IPR052029">
    <property type="entry name" value="PpiD_chaperone"/>
</dbReference>
<comment type="similarity">
    <text evidence="8">Belongs to the PpiD chaperone family.</text>
</comment>
<evidence type="ECO:0000256" key="4">
    <source>
        <dbReference type="ARBA" id="ARBA00022692"/>
    </source>
</evidence>
<evidence type="ECO:0000313" key="13">
    <source>
        <dbReference type="EMBL" id="VAW14598.1"/>
    </source>
</evidence>
<evidence type="ECO:0000259" key="12">
    <source>
        <dbReference type="PROSITE" id="PS50198"/>
    </source>
</evidence>
<dbReference type="Pfam" id="PF13623">
    <property type="entry name" value="SurA_N_2"/>
    <property type="match status" value="1"/>
</dbReference>
<dbReference type="Pfam" id="PF13616">
    <property type="entry name" value="Rotamase_3"/>
    <property type="match status" value="1"/>
</dbReference>
<evidence type="ECO:0000256" key="8">
    <source>
        <dbReference type="ARBA" id="ARBA00038408"/>
    </source>
</evidence>
<accession>A0A3B0T967</accession>
<sequence>MAILENIRKRTTILILIIGLALFAFVISGVFTSGSLGSGGKVGSTVAEINGDEISIDAFRQKVENASRRSGSTSSSMQVVNQVWDQEVRNAILGQQFENLGIDIEQDQIMNYIKNIPSYSQSPQFLNESGVFDENKFREFIADMKNNNPTQYRFWLQDEKNIIQSSKEQTYFNLVKAGVGATLKEGELEYKLANDKMSMRYMRIPFSSIPDSSITVSKSEISTYINAHKDDFKQEKSRDLQYVLFEEKPSEADQSAIKKKITALLNDNVEYSKEKDRTDTIVGFRNTTDVAAFLDRNSDIKFDTLYKAKNSLPALFADTLMTLKVGNLYGPYNDSGFYKVSKMVARKPNGSVKASHILIGYVGAERAKPEVTRTKEEAKAKAEELLKDTKKEGTVFVQLARDNSDGPSAANGGDLGYFQEGTMVPKFNDFAFGNKVGAIGIVETDFGFHIIKIDDKQDLVQIATLARAIEASEETINNLFTDATKFEMQSTSGQDAFADLAKASEYNVKPINKIMAMDENLPGLSAQRGVVQWAFNEETEVGDIKRFNINNGYVVVQLTAAHKEGLMTVEEASVTVLPKIRKERKVAQIMGEHQEKSIEVIAKDTEIPMQNATSVTVKSPTIPGAGREPAVVGVAFALAEGETSGLIEGESGIFMVEVTKKEEATKLDNYSTYANNLKTSSASKVNTAVYNALKEASEIEDKRAVFY</sequence>
<dbReference type="GO" id="GO:0003755">
    <property type="term" value="F:peptidyl-prolyl cis-trans isomerase activity"/>
    <property type="evidence" value="ECO:0007669"/>
    <property type="project" value="InterPro"/>
</dbReference>
<evidence type="ECO:0000256" key="11">
    <source>
        <dbReference type="SAM" id="Phobius"/>
    </source>
</evidence>
<dbReference type="Gene3D" id="3.10.50.40">
    <property type="match status" value="1"/>
</dbReference>
<dbReference type="GO" id="GO:0005886">
    <property type="term" value="C:plasma membrane"/>
    <property type="evidence" value="ECO:0007669"/>
    <property type="project" value="UniProtKB-SubCell"/>
</dbReference>